<accession>A0AAW2E8T7</accession>
<organism evidence="1 2">
    <name type="scientific">Cardiocondyla obscurior</name>
    <dbReference type="NCBI Taxonomy" id="286306"/>
    <lineage>
        <taxon>Eukaryota</taxon>
        <taxon>Metazoa</taxon>
        <taxon>Ecdysozoa</taxon>
        <taxon>Arthropoda</taxon>
        <taxon>Hexapoda</taxon>
        <taxon>Insecta</taxon>
        <taxon>Pterygota</taxon>
        <taxon>Neoptera</taxon>
        <taxon>Endopterygota</taxon>
        <taxon>Hymenoptera</taxon>
        <taxon>Apocrita</taxon>
        <taxon>Aculeata</taxon>
        <taxon>Formicoidea</taxon>
        <taxon>Formicidae</taxon>
        <taxon>Myrmicinae</taxon>
        <taxon>Cardiocondyla</taxon>
    </lineage>
</organism>
<dbReference type="EMBL" id="JADYXP020000027">
    <property type="protein sequence ID" value="KAL0099813.1"/>
    <property type="molecule type" value="Genomic_DNA"/>
</dbReference>
<reference evidence="1 2" key="1">
    <citation type="submission" date="2023-03" db="EMBL/GenBank/DDBJ databases">
        <title>High recombination rates correlate with genetic variation in Cardiocondyla obscurior ants.</title>
        <authorList>
            <person name="Errbii M."/>
        </authorList>
    </citation>
    <scope>NUCLEOTIDE SEQUENCE [LARGE SCALE GENOMIC DNA]</scope>
    <source>
        <strain evidence="1">Alpha-2009</strain>
        <tissue evidence="1">Whole body</tissue>
    </source>
</reference>
<comment type="caution">
    <text evidence="1">The sequence shown here is derived from an EMBL/GenBank/DDBJ whole genome shotgun (WGS) entry which is preliminary data.</text>
</comment>
<evidence type="ECO:0000313" key="1">
    <source>
        <dbReference type="EMBL" id="KAL0099813.1"/>
    </source>
</evidence>
<evidence type="ECO:0000313" key="2">
    <source>
        <dbReference type="Proteomes" id="UP001430953"/>
    </source>
</evidence>
<name>A0AAW2E8T7_9HYME</name>
<protein>
    <submittedName>
        <fullName evidence="1">Uncharacterized protein</fullName>
    </submittedName>
</protein>
<keyword evidence="2" id="KW-1185">Reference proteome</keyword>
<dbReference type="AlphaFoldDB" id="A0AAW2E8T7"/>
<sequence>MTGARGNLLRSHVIRHISSVQPSRLQFSANLKKAREKGARKAAAAARKREKDASHTLRLCLDQFAGSAITDLSVAGDSFSSLPALRIHVLQRRFPSPAKLLKKILEKEKKKRKKKKKKRDKKTVLLQLTKRLPAYLAHTIIHN</sequence>
<gene>
    <name evidence="1" type="ORF">PUN28_019905</name>
</gene>
<proteinExistence type="predicted"/>
<dbReference type="Proteomes" id="UP001430953">
    <property type="component" value="Unassembled WGS sequence"/>
</dbReference>